<keyword evidence="5" id="KW-1185">Reference proteome</keyword>
<feature type="region of interest" description="Disordered" evidence="1">
    <location>
        <begin position="174"/>
        <end position="229"/>
    </location>
</feature>
<dbReference type="InterPro" id="IPR047629">
    <property type="entry name" value="IS1182_transpos"/>
</dbReference>
<dbReference type="Pfam" id="PF13751">
    <property type="entry name" value="DDE_Tnp_1_6"/>
    <property type="match status" value="1"/>
</dbReference>
<dbReference type="EMBL" id="AYXY01000001">
    <property type="protein sequence ID" value="ETN96880.1"/>
    <property type="molecule type" value="Genomic_DNA"/>
</dbReference>
<dbReference type="PANTHER" id="PTHR33408">
    <property type="entry name" value="TRANSPOSASE"/>
    <property type="match status" value="1"/>
</dbReference>
<evidence type="ECO:0000259" key="3">
    <source>
        <dbReference type="Pfam" id="PF13751"/>
    </source>
</evidence>
<feature type="compositionally biased region" description="Basic and acidic residues" evidence="1">
    <location>
        <begin position="174"/>
        <end position="215"/>
    </location>
</feature>
<dbReference type="InterPro" id="IPR025668">
    <property type="entry name" value="Tnp_DDE_dom"/>
</dbReference>
<accession>W2URU7</accession>
<proteinExistence type="predicted"/>
<dbReference type="eggNOG" id="COG3666">
    <property type="taxonomic scope" value="Bacteria"/>
</dbReference>
<dbReference type="NCBIfam" id="NF033551">
    <property type="entry name" value="transpos_IS1182"/>
    <property type="match status" value="1"/>
</dbReference>
<reference evidence="5" key="1">
    <citation type="submission" date="2013-11" db="EMBL/GenBank/DDBJ databases">
        <title>Draft genome sequence from a member of Zhouia, isolated tidal flat.</title>
        <authorList>
            <person name="Jin H."/>
            <person name="Jeon C.O."/>
        </authorList>
    </citation>
    <scope>NUCLEOTIDE SEQUENCE [LARGE SCALE GENOMIC DNA]</scope>
    <source>
        <strain evidence="5">AD3</strain>
    </source>
</reference>
<comment type="caution">
    <text evidence="4">The sequence shown here is derived from an EMBL/GenBank/DDBJ whole genome shotgun (WGS) entry which is preliminary data.</text>
</comment>
<gene>
    <name evidence="4" type="ORF">P278_03060</name>
</gene>
<dbReference type="Pfam" id="PF05598">
    <property type="entry name" value="DUF772"/>
    <property type="match status" value="1"/>
</dbReference>
<evidence type="ECO:0000313" key="4">
    <source>
        <dbReference type="EMBL" id="ETN96880.1"/>
    </source>
</evidence>
<dbReference type="Proteomes" id="UP000018850">
    <property type="component" value="Unassembled WGS sequence"/>
</dbReference>
<dbReference type="InterPro" id="IPR008490">
    <property type="entry name" value="Transposase_InsH_N"/>
</dbReference>
<dbReference type="AlphaFoldDB" id="W2URU7"/>
<dbReference type="PANTHER" id="PTHR33408:SF2">
    <property type="entry name" value="TRANSPOSASE DDE DOMAIN-CONTAINING PROTEIN"/>
    <property type="match status" value="1"/>
</dbReference>
<dbReference type="PATRIC" id="fig|1286632.3.peg.305"/>
<feature type="domain" description="Transposase DDE" evidence="3">
    <location>
        <begin position="341"/>
        <end position="460"/>
    </location>
</feature>
<evidence type="ECO:0000259" key="2">
    <source>
        <dbReference type="Pfam" id="PF05598"/>
    </source>
</evidence>
<name>W2URU7_9FLAO</name>
<organism evidence="4 5">
    <name type="scientific">Zhouia amylolytica AD3</name>
    <dbReference type="NCBI Taxonomy" id="1286632"/>
    <lineage>
        <taxon>Bacteria</taxon>
        <taxon>Pseudomonadati</taxon>
        <taxon>Bacteroidota</taxon>
        <taxon>Flavobacteriia</taxon>
        <taxon>Flavobacteriales</taxon>
        <taxon>Flavobacteriaceae</taxon>
        <taxon>Zhouia</taxon>
    </lineage>
</organism>
<protein>
    <submittedName>
        <fullName evidence="4">ISCps6, transposase</fullName>
    </submittedName>
</protein>
<sequence>MEYLQGEDRDQLTLYTTCLDDMVPLDNTVRLIDQFVVALDLEQMGFQSLASQGRPPYHPSDLLKLYIYGYMNRMRSSRQLEKECQRNLEVIWLLKNLKPDHNTIARFRKTNHKAIRRVFRYSVEMAKNFNLIGGELIAGDSTKLRAQNSKKNNYNKKKVQRHLEYIDKKLEEHNQALSKADGDKKEDIKKEIDHRKEQRKKYEAIAQRLKEDKSSENPQLSTSDPDSRHQIVRGTITEVCYTAQTTVDAKHKLFIDYKLTNQNDKKAMGVMLRRAKSILRNNSFTALYDKGYHTGSEFYIADQLGIKTLVAVPTIGRSSQAPNPDYNAEHFVYDKASDSYTCPQGHRLTSNQTQYKARNYTFKQYKTKACKNCPVRSECTTSKVNGKVVQRSQYTEHIQRNTERVEANEMLYKKRQALVEHPFGTIKRQWGFDHLMTKKGIRAASADLGLIALAYNLKRMFNLEVGLKDLFKLLRSVIIIMLNLKSSFLSFFDCRTNLYEVNLFYIPNPTIFKI</sequence>
<evidence type="ECO:0000256" key="1">
    <source>
        <dbReference type="SAM" id="MobiDB-lite"/>
    </source>
</evidence>
<reference evidence="4 5" key="2">
    <citation type="journal article" date="2016" name="Genome Announc.">
        <title>Draft Genome Sequence of Zhouia amylolytica AD3, Isolated from Tidal Flat Sediment.</title>
        <authorList>
            <person name="Jia B."/>
            <person name="Jin H.M."/>
            <person name="Lee H.J."/>
            <person name="Jeon C.O."/>
        </authorList>
    </citation>
    <scope>NUCLEOTIDE SEQUENCE [LARGE SCALE GENOMIC DNA]</scope>
    <source>
        <strain evidence="4 5">AD3</strain>
    </source>
</reference>
<dbReference type="RefSeq" id="WP_051413347.1">
    <property type="nucleotide sequence ID" value="NZ_AYXY01000001.1"/>
</dbReference>
<evidence type="ECO:0000313" key="5">
    <source>
        <dbReference type="Proteomes" id="UP000018850"/>
    </source>
</evidence>
<feature type="domain" description="Transposase InsH N-terminal" evidence="2">
    <location>
        <begin position="18"/>
        <end position="109"/>
    </location>
</feature>